<sequence length="834" mass="95119">MPYPGSPLKDDTIRLIRLLPGQWSDEVRCHLFDVHLHNNPQYEALSYVWGPAKFKRYIMLNAEPQATTINLESALRHLRHVHQEIVLWVDALCINQTDTDERTHQVKLMGEIYKNCRNVIVYLGDELGQTGRVKIAPPLIHFFDDERDLILVKAFLQQDVGGTSPDQSRGKQRYSAAGVFSFIRQLSHDLHFSELDLPTEENGEQISATPRMDLFEALRQFMHTPWTPWWSRIWVVQEVAMPRSVTVMYGAVSAPWTIFSRAASKYMQHSSSCCSQTITSWPRDQVKVLEDFSHRVLDIEKLRAEYMDSIGYGNSTLLLPLLRRFRNRRATDPRDKVYALLALVRNKSDSVGIVPDYTLSEREVFRQATLEAIYASGLLSVLSTELGRKFRNDLPTWVPDWDAPGSYADATRADAIELYNAHPGGVNRSTVQPIGENTLAVKGRFFEHVVEIGEVMWGDSIESSRNTLQTWWEIFKKHMLRNYGSTPKKNFWRLLCADVIRSEETLKAQSRLRRAMPYDETAYLSWSLFSPRSPTHNPLEYWALEYWSIIKPGIERSIILSDRADLTQLITGLFRIEGIFEAEILPQFVNTVMSQVDWVEVPMSSTQIIRDSFMSLFLSKADVMDTARGVLNELEELSSDQMISAAFIIEMKNRFMTKLERRFRDNCDVLDRRGHIARMDNAIMSATLSRKLLLTTSGHFGLGPADTKVGDGLFFMVGGTTPYVLRDKLKEADKLESRTRRSLGNPLSPLRHPLLSNEANVCLATYTPTRHPFASPVLEIRGVSKLHILPTITGKTLVLLGIVRIVRTRGTLSPTKHFFIAPDLADSSRTITGL</sequence>
<evidence type="ECO:0000313" key="2">
    <source>
        <dbReference type="EMBL" id="KAF2800006.1"/>
    </source>
</evidence>
<dbReference type="AlphaFoldDB" id="A0A6A6XTV0"/>
<proteinExistence type="predicted"/>
<name>A0A6A6XTV0_9PLEO</name>
<protein>
    <submittedName>
        <fullName evidence="2">HET-domain-containing protein</fullName>
    </submittedName>
</protein>
<dbReference type="EMBL" id="MU001754">
    <property type="protein sequence ID" value="KAF2800006.1"/>
    <property type="molecule type" value="Genomic_DNA"/>
</dbReference>
<dbReference type="OrthoDB" id="3557394at2759"/>
<dbReference type="InterPro" id="IPR010730">
    <property type="entry name" value="HET"/>
</dbReference>
<reference evidence="2" key="1">
    <citation type="journal article" date="2020" name="Stud. Mycol.">
        <title>101 Dothideomycetes genomes: a test case for predicting lifestyles and emergence of pathogens.</title>
        <authorList>
            <person name="Haridas S."/>
            <person name="Albert R."/>
            <person name="Binder M."/>
            <person name="Bloem J."/>
            <person name="Labutti K."/>
            <person name="Salamov A."/>
            <person name="Andreopoulos B."/>
            <person name="Baker S."/>
            <person name="Barry K."/>
            <person name="Bills G."/>
            <person name="Bluhm B."/>
            <person name="Cannon C."/>
            <person name="Castanera R."/>
            <person name="Culley D."/>
            <person name="Daum C."/>
            <person name="Ezra D."/>
            <person name="Gonzalez J."/>
            <person name="Henrissat B."/>
            <person name="Kuo A."/>
            <person name="Liang C."/>
            <person name="Lipzen A."/>
            <person name="Lutzoni F."/>
            <person name="Magnuson J."/>
            <person name="Mondo S."/>
            <person name="Nolan M."/>
            <person name="Ohm R."/>
            <person name="Pangilinan J."/>
            <person name="Park H.-J."/>
            <person name="Ramirez L."/>
            <person name="Alfaro M."/>
            <person name="Sun H."/>
            <person name="Tritt A."/>
            <person name="Yoshinaga Y."/>
            <person name="Zwiers L.-H."/>
            <person name="Turgeon B."/>
            <person name="Goodwin S."/>
            <person name="Spatafora J."/>
            <person name="Crous P."/>
            <person name="Grigoriev I."/>
        </authorList>
    </citation>
    <scope>NUCLEOTIDE SEQUENCE</scope>
    <source>
        <strain evidence="2">CBS 109.77</strain>
    </source>
</reference>
<accession>A0A6A6XTV0</accession>
<evidence type="ECO:0000313" key="3">
    <source>
        <dbReference type="Proteomes" id="UP000799757"/>
    </source>
</evidence>
<organism evidence="2 3">
    <name type="scientific">Melanomma pulvis-pyrius CBS 109.77</name>
    <dbReference type="NCBI Taxonomy" id="1314802"/>
    <lineage>
        <taxon>Eukaryota</taxon>
        <taxon>Fungi</taxon>
        <taxon>Dikarya</taxon>
        <taxon>Ascomycota</taxon>
        <taxon>Pezizomycotina</taxon>
        <taxon>Dothideomycetes</taxon>
        <taxon>Pleosporomycetidae</taxon>
        <taxon>Pleosporales</taxon>
        <taxon>Melanommataceae</taxon>
        <taxon>Melanomma</taxon>
    </lineage>
</organism>
<dbReference type="Pfam" id="PF06985">
    <property type="entry name" value="HET"/>
    <property type="match status" value="1"/>
</dbReference>
<dbReference type="PANTHER" id="PTHR24148">
    <property type="entry name" value="ANKYRIN REPEAT DOMAIN-CONTAINING PROTEIN 39 HOMOLOG-RELATED"/>
    <property type="match status" value="1"/>
</dbReference>
<dbReference type="PANTHER" id="PTHR24148:SF64">
    <property type="entry name" value="HETEROKARYON INCOMPATIBILITY DOMAIN-CONTAINING PROTEIN"/>
    <property type="match status" value="1"/>
</dbReference>
<evidence type="ECO:0000259" key="1">
    <source>
        <dbReference type="Pfam" id="PF06985"/>
    </source>
</evidence>
<dbReference type="Proteomes" id="UP000799757">
    <property type="component" value="Unassembled WGS sequence"/>
</dbReference>
<feature type="domain" description="Heterokaryon incompatibility" evidence="1">
    <location>
        <begin position="42"/>
        <end position="131"/>
    </location>
</feature>
<gene>
    <name evidence="2" type="ORF">K505DRAFT_370539</name>
</gene>
<keyword evidence="3" id="KW-1185">Reference proteome</keyword>
<dbReference type="InterPro" id="IPR052895">
    <property type="entry name" value="HetReg/Transcr_Mod"/>
</dbReference>